<evidence type="ECO:0000256" key="3">
    <source>
        <dbReference type="ARBA" id="ARBA00023163"/>
    </source>
</evidence>
<keyword evidence="2" id="KW-0238">DNA-binding</keyword>
<accession>A0A4Y9M3L3</accession>
<proteinExistence type="predicted"/>
<keyword evidence="3" id="KW-0804">Transcription</keyword>
<dbReference type="PANTHER" id="PTHR33204:SF37">
    <property type="entry name" value="HTH-TYPE TRANSCRIPTIONAL REGULATOR YODB"/>
    <property type="match status" value="1"/>
</dbReference>
<dbReference type="AlphaFoldDB" id="A0A4Y9M3L3"/>
<feature type="domain" description="HTH hxlR-type" evidence="4">
    <location>
        <begin position="9"/>
        <end position="109"/>
    </location>
</feature>
<reference evidence="5 6" key="1">
    <citation type="submission" date="2019-03" db="EMBL/GenBank/DDBJ databases">
        <title>Bradyrhizobium diversity isolated from nodules of Chamaecrista fasciculata.</title>
        <authorList>
            <person name="Klepa M.S."/>
            <person name="Urquiaga M.O."/>
            <person name="Hungria M."/>
            <person name="Delamuta J.R."/>
        </authorList>
    </citation>
    <scope>NUCLEOTIDE SEQUENCE [LARGE SCALE GENOMIC DNA]</scope>
    <source>
        <strain evidence="5 6">CNPSo 3448</strain>
    </source>
</reference>
<organism evidence="5 6">
    <name type="scientific">Bradyrhizobium niftali</name>
    <dbReference type="NCBI Taxonomy" id="2560055"/>
    <lineage>
        <taxon>Bacteria</taxon>
        <taxon>Pseudomonadati</taxon>
        <taxon>Pseudomonadota</taxon>
        <taxon>Alphaproteobacteria</taxon>
        <taxon>Hyphomicrobiales</taxon>
        <taxon>Nitrobacteraceae</taxon>
        <taxon>Bradyrhizobium</taxon>
    </lineage>
</organism>
<comment type="caution">
    <text evidence="5">The sequence shown here is derived from an EMBL/GenBank/DDBJ whole genome shotgun (WGS) entry which is preliminary data.</text>
</comment>
<dbReference type="InterPro" id="IPR002577">
    <property type="entry name" value="HTH_HxlR"/>
</dbReference>
<evidence type="ECO:0000313" key="6">
    <source>
        <dbReference type="Proteomes" id="UP000297966"/>
    </source>
</evidence>
<evidence type="ECO:0000256" key="2">
    <source>
        <dbReference type="ARBA" id="ARBA00023125"/>
    </source>
</evidence>
<dbReference type="RefSeq" id="WP_049823243.1">
    <property type="nucleotide sequence ID" value="NZ_SPQT01000002.1"/>
</dbReference>
<dbReference type="SUPFAM" id="SSF46785">
    <property type="entry name" value="Winged helix' DNA-binding domain"/>
    <property type="match status" value="1"/>
</dbReference>
<sequence>MVEPHRSGCPINLTLEMLGDRWSLIVIRDILVGNRRHFRELLTQSEEGIASNILADRLHRLVDAGLLSRSDDPTHRQKAVYSLTEPAIQLVPLLAMMGAWGRRHTPATRVLSVRAQLLEEGGPDLWSDFMDELRSLHLGRPMKGPSVIAKLQAAFAKAVTGQKDVTPTPEKLPRRVKTKR</sequence>
<dbReference type="GO" id="GO:0003677">
    <property type="term" value="F:DNA binding"/>
    <property type="evidence" value="ECO:0007669"/>
    <property type="project" value="UniProtKB-KW"/>
</dbReference>
<protein>
    <submittedName>
        <fullName evidence="5">Transcriptional regulator</fullName>
    </submittedName>
</protein>
<evidence type="ECO:0000313" key="5">
    <source>
        <dbReference type="EMBL" id="TFV49740.1"/>
    </source>
</evidence>
<name>A0A4Y9M3L3_9BRAD</name>
<evidence type="ECO:0000259" key="4">
    <source>
        <dbReference type="PROSITE" id="PS51118"/>
    </source>
</evidence>
<keyword evidence="6" id="KW-1185">Reference proteome</keyword>
<dbReference type="Pfam" id="PF01638">
    <property type="entry name" value="HxlR"/>
    <property type="match status" value="1"/>
</dbReference>
<dbReference type="PANTHER" id="PTHR33204">
    <property type="entry name" value="TRANSCRIPTIONAL REGULATOR, MARR FAMILY"/>
    <property type="match status" value="1"/>
</dbReference>
<dbReference type="EMBL" id="SPQT01000002">
    <property type="protein sequence ID" value="TFV49740.1"/>
    <property type="molecule type" value="Genomic_DNA"/>
</dbReference>
<dbReference type="PROSITE" id="PS51118">
    <property type="entry name" value="HTH_HXLR"/>
    <property type="match status" value="1"/>
</dbReference>
<dbReference type="OrthoDB" id="9782219at2"/>
<dbReference type="Proteomes" id="UP000297966">
    <property type="component" value="Unassembled WGS sequence"/>
</dbReference>
<dbReference type="InterPro" id="IPR036390">
    <property type="entry name" value="WH_DNA-bd_sf"/>
</dbReference>
<gene>
    <name evidence="5" type="ORF">E4K65_06090</name>
</gene>
<dbReference type="Gene3D" id="1.10.10.10">
    <property type="entry name" value="Winged helix-like DNA-binding domain superfamily/Winged helix DNA-binding domain"/>
    <property type="match status" value="1"/>
</dbReference>
<evidence type="ECO:0000256" key="1">
    <source>
        <dbReference type="ARBA" id="ARBA00023015"/>
    </source>
</evidence>
<dbReference type="InterPro" id="IPR036388">
    <property type="entry name" value="WH-like_DNA-bd_sf"/>
</dbReference>
<keyword evidence="1" id="KW-0805">Transcription regulation</keyword>